<protein>
    <recommendedName>
        <fullName evidence="4">Galactose oxidase</fullName>
    </recommendedName>
</protein>
<accession>A0AAE9Y3F7</accession>
<evidence type="ECO:0000313" key="3">
    <source>
        <dbReference type="Proteomes" id="UP001216390"/>
    </source>
</evidence>
<organism evidence="2 3">
    <name type="scientific">Iamia majanohamensis</name>
    <dbReference type="NCBI Taxonomy" id="467976"/>
    <lineage>
        <taxon>Bacteria</taxon>
        <taxon>Bacillati</taxon>
        <taxon>Actinomycetota</taxon>
        <taxon>Acidimicrobiia</taxon>
        <taxon>Acidimicrobiales</taxon>
        <taxon>Iamiaceae</taxon>
        <taxon>Iamia</taxon>
    </lineage>
</organism>
<keyword evidence="3" id="KW-1185">Reference proteome</keyword>
<proteinExistence type="predicted"/>
<evidence type="ECO:0000313" key="2">
    <source>
        <dbReference type="EMBL" id="WCO65292.1"/>
    </source>
</evidence>
<feature type="region of interest" description="Disordered" evidence="1">
    <location>
        <begin position="310"/>
        <end position="337"/>
    </location>
</feature>
<dbReference type="InterPro" id="IPR015915">
    <property type="entry name" value="Kelch-typ_b-propeller"/>
</dbReference>
<gene>
    <name evidence="2" type="ORF">PO878_12370</name>
</gene>
<name>A0AAE9Y3F7_9ACTN</name>
<feature type="compositionally biased region" description="Pro residues" evidence="1">
    <location>
        <begin position="323"/>
        <end position="334"/>
    </location>
</feature>
<sequence length="420" mass="43814">MAVVVVLAAVQAALGDDRADPGADDVAPTSALGPVPVEGAPLGWERLEDLPLTPRATAATAWTGEEVLVLGGSTFRCPPGADCSAPTEAPLRDGAALDPDTGTWRPVADAPMGFAGASTAVLGDDVYLRTRDLRPTGGSAFLRYSVEDDTWTRLPDAGVGGELVATDDRLVLVRATDERGEAPDRAFDPAQGMWSDLPDDPLPPSFDRTAQWDGSRLYLFGKEVVPSPGSEKPAVVLAARLDPASGSWERLPDSEIIGFGPWLASEGQLTLAALGGADGGEVNGWGREYPSGGAFLVGPDRWRALPPPSSAVFDREGGRVAGPRPPPEAGPLPPAAAGAFGREAATYQAVASRSGDRGPLVLDVTRHRWLAMEPLPGSDPVDEHTVVAAGRDAVVVGGVRWAGQAEGRLVDDTWIWRPPG</sequence>
<dbReference type="EMBL" id="CP116942">
    <property type="protein sequence ID" value="WCO65292.1"/>
    <property type="molecule type" value="Genomic_DNA"/>
</dbReference>
<dbReference type="Gene3D" id="2.120.10.80">
    <property type="entry name" value="Kelch-type beta propeller"/>
    <property type="match status" value="1"/>
</dbReference>
<dbReference type="RefSeq" id="WP_272734817.1">
    <property type="nucleotide sequence ID" value="NZ_CP116942.1"/>
</dbReference>
<evidence type="ECO:0000256" key="1">
    <source>
        <dbReference type="SAM" id="MobiDB-lite"/>
    </source>
</evidence>
<dbReference type="SUPFAM" id="SSF117281">
    <property type="entry name" value="Kelch motif"/>
    <property type="match status" value="1"/>
</dbReference>
<dbReference type="KEGG" id="ima:PO878_12370"/>
<dbReference type="AlphaFoldDB" id="A0AAE9Y3F7"/>
<evidence type="ECO:0008006" key="4">
    <source>
        <dbReference type="Google" id="ProtNLM"/>
    </source>
</evidence>
<reference evidence="2" key="1">
    <citation type="submission" date="2023-01" db="EMBL/GenBank/DDBJ databases">
        <title>The diversity of Class Acidimicrobiia in South China Sea sediment environments and the proposal of Iamia marina sp. nov., a novel species of the genus Iamia.</title>
        <authorList>
            <person name="He Y."/>
            <person name="Tian X."/>
        </authorList>
    </citation>
    <scope>NUCLEOTIDE SEQUENCE</scope>
    <source>
        <strain evidence="2">DSM 19957</strain>
    </source>
</reference>
<feature type="region of interest" description="Disordered" evidence="1">
    <location>
        <begin position="182"/>
        <end position="203"/>
    </location>
</feature>
<dbReference type="Proteomes" id="UP001216390">
    <property type="component" value="Chromosome"/>
</dbReference>